<dbReference type="EMBL" id="JACJIQ010000001">
    <property type="protein sequence ID" value="MBA9075480.1"/>
    <property type="molecule type" value="Genomic_DNA"/>
</dbReference>
<dbReference type="Gene3D" id="2.30.110.10">
    <property type="entry name" value="Electron Transport, Fmn-binding Protein, Chain A"/>
    <property type="match status" value="1"/>
</dbReference>
<dbReference type="PANTHER" id="PTHR35802:SF1">
    <property type="entry name" value="PROTEASE SYNTHASE AND SPORULATION PROTEIN PAI 2"/>
    <property type="match status" value="1"/>
</dbReference>
<comment type="caution">
    <text evidence="1">The sequence shown here is derived from an EMBL/GenBank/DDBJ whole genome shotgun (WGS) entry which is preliminary data.</text>
</comment>
<dbReference type="InterPro" id="IPR007396">
    <property type="entry name" value="TR_PAI2-type"/>
</dbReference>
<protein>
    <submittedName>
        <fullName evidence="1">Transcriptional regulator</fullName>
    </submittedName>
</protein>
<proteinExistence type="predicted"/>
<accession>A0A839GB06</accession>
<keyword evidence="2" id="KW-1185">Reference proteome</keyword>
<gene>
    <name evidence="1" type="ORF">FHS90_000177</name>
</gene>
<dbReference type="RefSeq" id="WP_182511219.1">
    <property type="nucleotide sequence ID" value="NZ_JACJIQ010000001.1"/>
</dbReference>
<dbReference type="InterPro" id="IPR012349">
    <property type="entry name" value="Split_barrel_FMN-bd"/>
</dbReference>
<evidence type="ECO:0000313" key="2">
    <source>
        <dbReference type="Proteomes" id="UP000563094"/>
    </source>
</evidence>
<dbReference type="Proteomes" id="UP000563094">
    <property type="component" value="Unassembled WGS sequence"/>
</dbReference>
<dbReference type="PANTHER" id="PTHR35802">
    <property type="entry name" value="PROTEASE SYNTHASE AND SPORULATION PROTEIN PAI 2"/>
    <property type="match status" value="1"/>
</dbReference>
<sequence length="202" mass="23284">MYLPPHYQLKDQAKQLAFMEAYPFATLISQQDNRPVATHLPFTVDEREGQVLLHSHLARANLQWTQMIGQEVLVIFQEPHAYISPSLYNKTMNVPTWNYVAVHVYGNVQLIEDPATVFPLLEKMIQAYEPAYQQQWAQLPQHYKEAMARGIVAFEVRATQVQGKEKLSQNKSLEERQRIAEHLKQSAESPAVAISQFMESTF</sequence>
<evidence type="ECO:0000313" key="1">
    <source>
        <dbReference type="EMBL" id="MBA9075480.1"/>
    </source>
</evidence>
<dbReference type="AlphaFoldDB" id="A0A839GB06"/>
<reference evidence="1 2" key="1">
    <citation type="submission" date="2020-08" db="EMBL/GenBank/DDBJ databases">
        <title>Genomic Encyclopedia of Type Strains, Phase IV (KMG-IV): sequencing the most valuable type-strain genomes for metagenomic binning, comparative biology and taxonomic classification.</title>
        <authorList>
            <person name="Goeker M."/>
        </authorList>
    </citation>
    <scope>NUCLEOTIDE SEQUENCE [LARGE SCALE GENOMIC DNA]</scope>
    <source>
        <strain evidence="1 2">DSM 29854</strain>
    </source>
</reference>
<dbReference type="SUPFAM" id="SSF50475">
    <property type="entry name" value="FMN-binding split barrel"/>
    <property type="match status" value="1"/>
</dbReference>
<organism evidence="1 2">
    <name type="scientific">Rufibacter quisquiliarum</name>
    <dbReference type="NCBI Taxonomy" id="1549639"/>
    <lineage>
        <taxon>Bacteria</taxon>
        <taxon>Pseudomonadati</taxon>
        <taxon>Bacteroidota</taxon>
        <taxon>Cytophagia</taxon>
        <taxon>Cytophagales</taxon>
        <taxon>Hymenobacteraceae</taxon>
        <taxon>Rufibacter</taxon>
    </lineage>
</organism>
<name>A0A839GB06_9BACT</name>
<dbReference type="Pfam" id="PF04299">
    <property type="entry name" value="FMN_bind_2"/>
    <property type="match status" value="1"/>
</dbReference>
<dbReference type="PIRSF" id="PIRSF010372">
    <property type="entry name" value="PaiB"/>
    <property type="match status" value="1"/>
</dbReference>